<protein>
    <submittedName>
        <fullName evidence="2">Uncharacterized protein</fullName>
    </submittedName>
</protein>
<evidence type="ECO:0000313" key="2">
    <source>
        <dbReference type="EMBL" id="ORZ18710.1"/>
    </source>
</evidence>
<dbReference type="OrthoDB" id="2287111at2759"/>
<keyword evidence="3" id="KW-1185">Reference proteome</keyword>
<sequence length="328" mass="37259">MYCMQITEPPSYEKSINSTEMQNQILNSMPSLFEKKTIFNFIGNDQHSDKKIVPLSNEHVSTEVPEENEKTTGAQAEPLNYRLERVSSYIQQMIDTAQISLTTSTPEVTNDDDSGNDSNTLANVDDVLELQQRQISKRASIERLRSSQTSLARTLDQLNLSIIHSIIDAATSNLPTYTQEMDNISDKEDSNISISHHHHYHHHHHHHSNRGRNHQRRRADSSSSKKQRQVPDYSSIRSTISLWTNLLTQTALVFCICHCVLSWTKLTSSVISTAWLVSLLRIKTRIGYCKKPSSASTPLSLFSPVYTNFKSSLVPRIYLVILALFGHH</sequence>
<feature type="region of interest" description="Disordered" evidence="1">
    <location>
        <begin position="101"/>
        <end position="121"/>
    </location>
</feature>
<gene>
    <name evidence="2" type="ORF">BCR42DRAFT_411450</name>
</gene>
<organism evidence="2 3">
    <name type="scientific">Absidia repens</name>
    <dbReference type="NCBI Taxonomy" id="90262"/>
    <lineage>
        <taxon>Eukaryota</taxon>
        <taxon>Fungi</taxon>
        <taxon>Fungi incertae sedis</taxon>
        <taxon>Mucoromycota</taxon>
        <taxon>Mucoromycotina</taxon>
        <taxon>Mucoromycetes</taxon>
        <taxon>Mucorales</taxon>
        <taxon>Cunninghamellaceae</taxon>
        <taxon>Absidia</taxon>
    </lineage>
</organism>
<feature type="region of interest" description="Disordered" evidence="1">
    <location>
        <begin position="196"/>
        <end position="232"/>
    </location>
</feature>
<feature type="compositionally biased region" description="Basic residues" evidence="1">
    <location>
        <begin position="196"/>
        <end position="217"/>
    </location>
</feature>
<name>A0A1X2ILR8_9FUNG</name>
<evidence type="ECO:0000256" key="1">
    <source>
        <dbReference type="SAM" id="MobiDB-lite"/>
    </source>
</evidence>
<dbReference type="Proteomes" id="UP000193560">
    <property type="component" value="Unassembled WGS sequence"/>
</dbReference>
<comment type="caution">
    <text evidence="2">The sequence shown here is derived from an EMBL/GenBank/DDBJ whole genome shotgun (WGS) entry which is preliminary data.</text>
</comment>
<proteinExistence type="predicted"/>
<accession>A0A1X2ILR8</accession>
<dbReference type="EMBL" id="MCGE01000008">
    <property type="protein sequence ID" value="ORZ18710.1"/>
    <property type="molecule type" value="Genomic_DNA"/>
</dbReference>
<dbReference type="AlphaFoldDB" id="A0A1X2ILR8"/>
<evidence type="ECO:0000313" key="3">
    <source>
        <dbReference type="Proteomes" id="UP000193560"/>
    </source>
</evidence>
<reference evidence="2 3" key="1">
    <citation type="submission" date="2016-07" db="EMBL/GenBank/DDBJ databases">
        <title>Pervasive Adenine N6-methylation of Active Genes in Fungi.</title>
        <authorList>
            <consortium name="DOE Joint Genome Institute"/>
            <person name="Mondo S.J."/>
            <person name="Dannebaum R.O."/>
            <person name="Kuo R.C."/>
            <person name="Labutti K."/>
            <person name="Haridas S."/>
            <person name="Kuo A."/>
            <person name="Salamov A."/>
            <person name="Ahrendt S.R."/>
            <person name="Lipzen A."/>
            <person name="Sullivan W."/>
            <person name="Andreopoulos W.B."/>
            <person name="Clum A."/>
            <person name="Lindquist E."/>
            <person name="Daum C."/>
            <person name="Ramamoorthy G.K."/>
            <person name="Gryganskyi A."/>
            <person name="Culley D."/>
            <person name="Magnuson J.K."/>
            <person name="James T.Y."/>
            <person name="O'Malley M.A."/>
            <person name="Stajich J.E."/>
            <person name="Spatafora J.W."/>
            <person name="Visel A."/>
            <person name="Grigoriev I.V."/>
        </authorList>
    </citation>
    <scope>NUCLEOTIDE SEQUENCE [LARGE SCALE GENOMIC DNA]</scope>
    <source>
        <strain evidence="2 3">NRRL 1336</strain>
    </source>
</reference>